<comment type="caution">
    <text evidence="1">The sequence shown here is derived from an EMBL/GenBank/DDBJ whole genome shotgun (WGS) entry which is preliminary data.</text>
</comment>
<evidence type="ECO:0000313" key="1">
    <source>
        <dbReference type="EMBL" id="KAF3139151.1"/>
    </source>
</evidence>
<dbReference type="EMBL" id="WIQZ01000020">
    <property type="protein sequence ID" value="KAF3139151.1"/>
    <property type="molecule type" value="Genomic_DNA"/>
</dbReference>
<dbReference type="Proteomes" id="UP000480548">
    <property type="component" value="Unassembled WGS sequence"/>
</dbReference>
<gene>
    <name evidence="1" type="ORF">TWF703_004091</name>
</gene>
<organism evidence="1 2">
    <name type="scientific">Orbilia oligospora</name>
    <name type="common">Nematode-trapping fungus</name>
    <name type="synonym">Arthrobotrys oligospora</name>
    <dbReference type="NCBI Taxonomy" id="2813651"/>
    <lineage>
        <taxon>Eukaryota</taxon>
        <taxon>Fungi</taxon>
        <taxon>Dikarya</taxon>
        <taxon>Ascomycota</taxon>
        <taxon>Pezizomycotina</taxon>
        <taxon>Orbiliomycetes</taxon>
        <taxon>Orbiliales</taxon>
        <taxon>Orbiliaceae</taxon>
        <taxon>Orbilia</taxon>
    </lineage>
</organism>
<evidence type="ECO:0000313" key="2">
    <source>
        <dbReference type="Proteomes" id="UP000480548"/>
    </source>
</evidence>
<protein>
    <submittedName>
        <fullName evidence="1">Uncharacterized protein</fullName>
    </submittedName>
</protein>
<accession>A0A7C8P038</accession>
<dbReference type="AlphaFoldDB" id="A0A7C8P038"/>
<name>A0A7C8P038_ORBOL</name>
<sequence length="148" mass="16322">MPQAPNMIPAAPELDANTFPFTEDMVVEMEEFLRDWNPGPDAVDSPAPNLGEVPPLLDYTEEEMMAEMGDYFSDVVPEPETPQSVVSEAFLGPSTDPEVMAAMEEFFGEATGSGWTEEQIMAELDKRFGGDGIGYIERSAFFGLWTLI</sequence>
<reference evidence="1 2" key="1">
    <citation type="submission" date="2019-06" db="EMBL/GenBank/DDBJ databases">
        <authorList>
            <person name="Palmer J.M."/>
        </authorList>
    </citation>
    <scope>NUCLEOTIDE SEQUENCE [LARGE SCALE GENOMIC DNA]</scope>
    <source>
        <strain evidence="1 2">TWF703</strain>
    </source>
</reference>
<proteinExistence type="predicted"/>